<dbReference type="FunFam" id="3.40.50.20:FF:000006">
    <property type="entry name" value="Phosphoribosylamine--glycine ligase, chloroplastic"/>
    <property type="match status" value="1"/>
</dbReference>
<evidence type="ECO:0000256" key="1">
    <source>
        <dbReference type="ARBA" id="ARBA00001936"/>
    </source>
</evidence>
<dbReference type="Pfam" id="PF02844">
    <property type="entry name" value="GARS_N"/>
    <property type="match status" value="1"/>
</dbReference>
<dbReference type="InterPro" id="IPR000115">
    <property type="entry name" value="PRibGlycinamide_synth"/>
</dbReference>
<keyword evidence="9 15" id="KW-0067">ATP-binding</keyword>
<evidence type="ECO:0000259" key="16">
    <source>
        <dbReference type="PROSITE" id="PS50975"/>
    </source>
</evidence>
<evidence type="ECO:0000256" key="4">
    <source>
        <dbReference type="ARBA" id="ARBA00013255"/>
    </source>
</evidence>
<dbReference type="InterPro" id="IPR011054">
    <property type="entry name" value="Rudment_hybrid_motif"/>
</dbReference>
<evidence type="ECO:0000256" key="6">
    <source>
        <dbReference type="ARBA" id="ARBA00022723"/>
    </source>
</evidence>
<dbReference type="HAMAP" id="MF_00138">
    <property type="entry name" value="GARS"/>
    <property type="match status" value="1"/>
</dbReference>
<dbReference type="InterPro" id="IPR013815">
    <property type="entry name" value="ATP_grasp_subdomain_1"/>
</dbReference>
<dbReference type="InterPro" id="IPR020562">
    <property type="entry name" value="PRibGlycinamide_synth_N"/>
</dbReference>
<evidence type="ECO:0000256" key="10">
    <source>
        <dbReference type="ARBA" id="ARBA00023211"/>
    </source>
</evidence>
<dbReference type="PROSITE" id="PS00184">
    <property type="entry name" value="GARS"/>
    <property type="match status" value="1"/>
</dbReference>
<dbReference type="GO" id="GO:0009113">
    <property type="term" value="P:purine nucleobase biosynthetic process"/>
    <property type="evidence" value="ECO:0007669"/>
    <property type="project" value="InterPro"/>
</dbReference>
<dbReference type="Pfam" id="PF02843">
    <property type="entry name" value="GARS_C"/>
    <property type="match status" value="1"/>
</dbReference>
<evidence type="ECO:0000256" key="13">
    <source>
        <dbReference type="ARBA" id="ARBA00042864"/>
    </source>
</evidence>
<dbReference type="SUPFAM" id="SSF51246">
    <property type="entry name" value="Rudiment single hybrid motif"/>
    <property type="match status" value="1"/>
</dbReference>
<dbReference type="GO" id="GO:0005524">
    <property type="term" value="F:ATP binding"/>
    <property type="evidence" value="ECO:0007669"/>
    <property type="project" value="UniProtKB-UniRule"/>
</dbReference>
<dbReference type="InterPro" id="IPR011761">
    <property type="entry name" value="ATP-grasp"/>
</dbReference>
<dbReference type="GO" id="GO:0046872">
    <property type="term" value="F:metal ion binding"/>
    <property type="evidence" value="ECO:0007669"/>
    <property type="project" value="UniProtKB-KW"/>
</dbReference>
<keyword evidence="7 15" id="KW-0547">Nucleotide-binding</keyword>
<reference evidence="17 18" key="1">
    <citation type="journal article" date="2015" name="Genome Announc.">
        <title>Expanding the biotechnology potential of lactobacilli through comparative genomics of 213 strains and associated genera.</title>
        <authorList>
            <person name="Sun Z."/>
            <person name="Harris H.M."/>
            <person name="McCann A."/>
            <person name="Guo C."/>
            <person name="Argimon S."/>
            <person name="Zhang W."/>
            <person name="Yang X."/>
            <person name="Jeffery I.B."/>
            <person name="Cooney J.C."/>
            <person name="Kagawa T.F."/>
            <person name="Liu W."/>
            <person name="Song Y."/>
            <person name="Salvetti E."/>
            <person name="Wrobel A."/>
            <person name="Rasinkangas P."/>
            <person name="Parkhill J."/>
            <person name="Rea M.C."/>
            <person name="O'Sullivan O."/>
            <person name="Ritari J."/>
            <person name="Douillard F.P."/>
            <person name="Paul Ross R."/>
            <person name="Yang R."/>
            <person name="Briner A.E."/>
            <person name="Felis G.E."/>
            <person name="de Vos W.M."/>
            <person name="Barrangou R."/>
            <person name="Klaenhammer T.R."/>
            <person name="Caufield P.W."/>
            <person name="Cui Y."/>
            <person name="Zhang H."/>
            <person name="O'Toole P.W."/>
        </authorList>
    </citation>
    <scope>NUCLEOTIDE SEQUENCE [LARGE SCALE GENOMIC DNA]</scope>
    <source>
        <strain evidence="17 18">DSM 20190</strain>
    </source>
</reference>
<accession>A0A0R2G1B9</accession>
<proteinExistence type="inferred from homology"/>
<dbReference type="UniPathway" id="UPA00074">
    <property type="reaction ID" value="UER00125"/>
</dbReference>
<dbReference type="InterPro" id="IPR020561">
    <property type="entry name" value="PRibGlycinamid_synth_ATP-grasp"/>
</dbReference>
<dbReference type="OrthoDB" id="9807240at2"/>
<dbReference type="SMART" id="SM01209">
    <property type="entry name" value="GARS_A"/>
    <property type="match status" value="1"/>
</dbReference>
<dbReference type="PANTHER" id="PTHR43472:SF1">
    <property type="entry name" value="PHOSPHORIBOSYLAMINE--GLYCINE LIGASE, CHLOROPLASTIC"/>
    <property type="match status" value="1"/>
</dbReference>
<dbReference type="SMART" id="SM01210">
    <property type="entry name" value="GARS_C"/>
    <property type="match status" value="1"/>
</dbReference>
<evidence type="ECO:0000256" key="5">
    <source>
        <dbReference type="ARBA" id="ARBA00022598"/>
    </source>
</evidence>
<keyword evidence="10" id="KW-0464">Manganese</keyword>
<dbReference type="InterPro" id="IPR037123">
    <property type="entry name" value="PRibGlycinamide_synth_C_sf"/>
</dbReference>
<sequence>MATVLIIGSGAREHALAQTFAQSDQVKQIYVAPGNPGMKDAKIKLVDIATSDQTALATFAIHHVIDLTVVGAEGPLVDGIVDTFQAQGLTIFGPNKAAAQLEGSKTFMKRLVLDHQIPTARALTVDTVTKAQAAVKALGWPIVIKQDGLAAGKGVRILEDAVSSERVIQAIYQANPTARLVIEEYLEGREFSIFSLVGKRQVIHTPVAQDHKRRFEGGQGPNTGGMGAYSPVPFASPELVEEAINQLVTPLLDAMAATGCPYQGILYTGVMLTTEGPKVIEYNVRFGDPEAQVVLPQLRSDLYILIQDLLAGRPVTPRWQTEQTYIGVVLVNPDYPTATTRAYMVPGFSAKLRVNYGGVTTNAGQLVSQGGRVVTVITAATKLAEAQAKIYRLLADQPTDLAYRRDIGQQGLAE</sequence>
<dbReference type="PANTHER" id="PTHR43472">
    <property type="entry name" value="PHOSPHORIBOSYLAMINE--GLYCINE LIGASE"/>
    <property type="match status" value="1"/>
</dbReference>
<evidence type="ECO:0000256" key="2">
    <source>
        <dbReference type="ARBA" id="ARBA00001946"/>
    </source>
</evidence>
<dbReference type="SUPFAM" id="SSF52440">
    <property type="entry name" value="PreATP-grasp domain"/>
    <property type="match status" value="1"/>
</dbReference>
<dbReference type="Gene3D" id="3.30.470.20">
    <property type="entry name" value="ATP-grasp fold, B domain"/>
    <property type="match status" value="1"/>
</dbReference>
<dbReference type="PATRIC" id="fig|1123500.6.peg.35"/>
<dbReference type="SUPFAM" id="SSF56059">
    <property type="entry name" value="Glutathione synthetase ATP-binding domain-like"/>
    <property type="match status" value="1"/>
</dbReference>
<dbReference type="InterPro" id="IPR020560">
    <property type="entry name" value="PRibGlycinamide_synth_C-dom"/>
</dbReference>
<evidence type="ECO:0000256" key="15">
    <source>
        <dbReference type="PROSITE-ProRule" id="PRU00409"/>
    </source>
</evidence>
<gene>
    <name evidence="14" type="primary">purD</name>
    <name evidence="17" type="ORF">IV68_GL000036</name>
</gene>
<feature type="domain" description="ATP-grasp" evidence="16">
    <location>
        <begin position="109"/>
        <end position="311"/>
    </location>
</feature>
<dbReference type="FunCoup" id="A0A0R2G1B9">
    <property type="interactions" value="289"/>
</dbReference>
<evidence type="ECO:0000256" key="7">
    <source>
        <dbReference type="ARBA" id="ARBA00022741"/>
    </source>
</evidence>
<comment type="similarity">
    <text evidence="11 14">Belongs to the GARS family.</text>
</comment>
<dbReference type="Gene3D" id="3.40.50.20">
    <property type="match status" value="1"/>
</dbReference>
<comment type="caution">
    <text evidence="17">The sequence shown here is derived from an EMBL/GenBank/DDBJ whole genome shotgun (WGS) entry which is preliminary data.</text>
</comment>
<dbReference type="RefSeq" id="WP_022791265.1">
    <property type="nucleotide sequence ID" value="NZ_ATUU01000001.1"/>
</dbReference>
<evidence type="ECO:0000256" key="9">
    <source>
        <dbReference type="ARBA" id="ARBA00022840"/>
    </source>
</evidence>
<comment type="pathway">
    <text evidence="3 14">Purine metabolism; IMP biosynthesis via de novo pathway; N(1)-(5-phospho-D-ribosyl)glycinamide from 5-phospho-alpha-D-ribose 1-diphosphate: step 2/2.</text>
</comment>
<dbReference type="InterPro" id="IPR016185">
    <property type="entry name" value="PreATP-grasp_dom_sf"/>
</dbReference>
<evidence type="ECO:0000313" key="18">
    <source>
        <dbReference type="Proteomes" id="UP000051296"/>
    </source>
</evidence>
<keyword evidence="18" id="KW-1185">Reference proteome</keyword>
<comment type="catalytic activity">
    <reaction evidence="14">
        <text>5-phospho-beta-D-ribosylamine + glycine + ATP = N(1)-(5-phospho-beta-D-ribosyl)glycinamide + ADP + phosphate + H(+)</text>
        <dbReference type="Rhea" id="RHEA:17453"/>
        <dbReference type="ChEBI" id="CHEBI:15378"/>
        <dbReference type="ChEBI" id="CHEBI:30616"/>
        <dbReference type="ChEBI" id="CHEBI:43474"/>
        <dbReference type="ChEBI" id="CHEBI:57305"/>
        <dbReference type="ChEBI" id="CHEBI:58681"/>
        <dbReference type="ChEBI" id="CHEBI:143788"/>
        <dbReference type="ChEBI" id="CHEBI:456216"/>
        <dbReference type="EC" id="6.3.4.13"/>
    </reaction>
</comment>
<dbReference type="STRING" id="1123500.GCA_000420365_00466"/>
<organism evidence="17 18">
    <name type="scientific">Weissella halotolerans DSM 20190</name>
    <dbReference type="NCBI Taxonomy" id="1123500"/>
    <lineage>
        <taxon>Bacteria</taxon>
        <taxon>Bacillati</taxon>
        <taxon>Bacillota</taxon>
        <taxon>Bacilli</taxon>
        <taxon>Lactobacillales</taxon>
        <taxon>Lactobacillaceae</taxon>
        <taxon>Weissella</taxon>
    </lineage>
</organism>
<dbReference type="Gene3D" id="3.90.600.10">
    <property type="entry name" value="Phosphoribosylglycinamide synthetase, C-terminal domain"/>
    <property type="match status" value="1"/>
</dbReference>
<dbReference type="EC" id="6.3.4.13" evidence="4 14"/>
<evidence type="ECO:0000256" key="14">
    <source>
        <dbReference type="HAMAP-Rule" id="MF_00138"/>
    </source>
</evidence>
<dbReference type="AlphaFoldDB" id="A0A0R2G1B9"/>
<dbReference type="Gene3D" id="3.30.1490.20">
    <property type="entry name" value="ATP-grasp fold, A domain"/>
    <property type="match status" value="1"/>
</dbReference>
<dbReference type="PROSITE" id="PS50975">
    <property type="entry name" value="ATP_GRASP"/>
    <property type="match status" value="1"/>
</dbReference>
<dbReference type="eggNOG" id="COG0151">
    <property type="taxonomic scope" value="Bacteria"/>
</dbReference>
<evidence type="ECO:0000256" key="8">
    <source>
        <dbReference type="ARBA" id="ARBA00022755"/>
    </source>
</evidence>
<dbReference type="Proteomes" id="UP000051296">
    <property type="component" value="Unassembled WGS sequence"/>
</dbReference>
<evidence type="ECO:0000313" key="17">
    <source>
        <dbReference type="EMBL" id="KRN33238.1"/>
    </source>
</evidence>
<evidence type="ECO:0000256" key="3">
    <source>
        <dbReference type="ARBA" id="ARBA00005174"/>
    </source>
</evidence>
<dbReference type="Pfam" id="PF01071">
    <property type="entry name" value="GARS_A"/>
    <property type="match status" value="1"/>
</dbReference>
<protein>
    <recommendedName>
        <fullName evidence="4 14">Phosphoribosylamine--glycine ligase</fullName>
        <ecNumber evidence="4 14">6.3.4.13</ecNumber>
    </recommendedName>
    <alternativeName>
        <fullName evidence="14">GARS</fullName>
    </alternativeName>
    <alternativeName>
        <fullName evidence="12 14">Glycinamide ribonucleotide synthetase</fullName>
    </alternativeName>
    <alternativeName>
        <fullName evidence="13 14">Phosphoribosylglycinamide synthetase</fullName>
    </alternativeName>
</protein>
<dbReference type="InParanoid" id="A0A0R2G1B9"/>
<evidence type="ECO:0000256" key="12">
    <source>
        <dbReference type="ARBA" id="ARBA00042242"/>
    </source>
</evidence>
<dbReference type="NCBIfam" id="TIGR00877">
    <property type="entry name" value="purD"/>
    <property type="match status" value="1"/>
</dbReference>
<evidence type="ECO:0000256" key="11">
    <source>
        <dbReference type="ARBA" id="ARBA00038345"/>
    </source>
</evidence>
<keyword evidence="8 14" id="KW-0658">Purine biosynthesis</keyword>
<comment type="cofactor">
    <cofactor evidence="1">
        <name>Mn(2+)</name>
        <dbReference type="ChEBI" id="CHEBI:29035"/>
    </cofactor>
</comment>
<comment type="cofactor">
    <cofactor evidence="2">
        <name>Mg(2+)</name>
        <dbReference type="ChEBI" id="CHEBI:18420"/>
    </cofactor>
</comment>
<dbReference type="EMBL" id="JQAX01000001">
    <property type="protein sequence ID" value="KRN33238.1"/>
    <property type="molecule type" value="Genomic_DNA"/>
</dbReference>
<keyword evidence="5 14" id="KW-0436">Ligase</keyword>
<dbReference type="GO" id="GO:0006189">
    <property type="term" value="P:'de novo' IMP biosynthetic process"/>
    <property type="evidence" value="ECO:0007669"/>
    <property type="project" value="UniProtKB-UniRule"/>
</dbReference>
<keyword evidence="6" id="KW-0479">Metal-binding</keyword>
<dbReference type="InterPro" id="IPR020559">
    <property type="entry name" value="PRibGlycinamide_synth_CS"/>
</dbReference>
<dbReference type="GO" id="GO:0004637">
    <property type="term" value="F:phosphoribosylamine-glycine ligase activity"/>
    <property type="evidence" value="ECO:0007669"/>
    <property type="project" value="UniProtKB-UniRule"/>
</dbReference>
<name>A0A0R2G1B9_9LACO</name>